<dbReference type="Proteomes" id="UP000281726">
    <property type="component" value="Unassembled WGS sequence"/>
</dbReference>
<dbReference type="AlphaFoldDB" id="A0A3A9ZHT5"/>
<proteinExistence type="predicted"/>
<sequence>MRRACLATLRDMDRPEDRDVLCRLAMGGDRIARTVTVQTGHLPSRREDVAPFLFLTEQWDRYDDADPDGRQLRKYAGKLHRYDELRDRLCAAADNGGRDRPCTETDRSFLRRSGATAHGVSGSGGFGHGVSVH</sequence>
<evidence type="ECO:0000256" key="1">
    <source>
        <dbReference type="SAM" id="MobiDB-lite"/>
    </source>
</evidence>
<keyword evidence="3" id="KW-1185">Reference proteome</keyword>
<dbReference type="EMBL" id="RBAK01000004">
    <property type="protein sequence ID" value="RKN47685.1"/>
    <property type="molecule type" value="Genomic_DNA"/>
</dbReference>
<feature type="region of interest" description="Disordered" evidence="1">
    <location>
        <begin position="113"/>
        <end position="133"/>
    </location>
</feature>
<protein>
    <submittedName>
        <fullName evidence="2">Uncharacterized protein</fullName>
    </submittedName>
</protein>
<accession>A0A3A9ZHT5</accession>
<feature type="compositionally biased region" description="Gly residues" evidence="1">
    <location>
        <begin position="121"/>
        <end position="133"/>
    </location>
</feature>
<evidence type="ECO:0000313" key="3">
    <source>
        <dbReference type="Proteomes" id="UP000281726"/>
    </source>
</evidence>
<comment type="caution">
    <text evidence="2">The sequence shown here is derived from an EMBL/GenBank/DDBJ whole genome shotgun (WGS) entry which is preliminary data.</text>
</comment>
<reference evidence="2 3" key="1">
    <citation type="journal article" date="2004" name="Syst. Appl. Microbiol.">
        <title>Cryptoendolithic actinomycetes from antarctic sandstone rock samples: Micromonospora endolithica sp. nov. and two isolates related to Micromonospora coerulea Jensen 1932.</title>
        <authorList>
            <person name="Hirsch P."/>
            <person name="Mevs U."/>
            <person name="Kroppenstedt R.M."/>
            <person name="Schumann P."/>
            <person name="Stackebrandt E."/>
        </authorList>
    </citation>
    <scope>NUCLEOTIDE SEQUENCE [LARGE SCALE GENOMIC DNA]</scope>
    <source>
        <strain evidence="2 3">JCM 12677</strain>
    </source>
</reference>
<gene>
    <name evidence="2" type="ORF">D7223_13110</name>
</gene>
<name>A0A3A9ZHT5_9ACTN</name>
<evidence type="ECO:0000313" key="2">
    <source>
        <dbReference type="EMBL" id="RKN47685.1"/>
    </source>
</evidence>
<organism evidence="2 3">
    <name type="scientific">Micromonospora endolithica</name>
    <dbReference type="NCBI Taxonomy" id="230091"/>
    <lineage>
        <taxon>Bacteria</taxon>
        <taxon>Bacillati</taxon>
        <taxon>Actinomycetota</taxon>
        <taxon>Actinomycetes</taxon>
        <taxon>Micromonosporales</taxon>
        <taxon>Micromonosporaceae</taxon>
        <taxon>Micromonospora</taxon>
    </lineage>
</organism>